<keyword evidence="4 8" id="KW-0689">Ribosomal protein</keyword>
<dbReference type="Pfam" id="PF00467">
    <property type="entry name" value="KOW"/>
    <property type="match status" value="1"/>
</dbReference>
<evidence type="ECO:0000256" key="5">
    <source>
        <dbReference type="ARBA" id="ARBA00023274"/>
    </source>
</evidence>
<dbReference type="SUPFAM" id="SSF50104">
    <property type="entry name" value="Translation proteins SH3-like domain"/>
    <property type="match status" value="1"/>
</dbReference>
<dbReference type="EMBL" id="CP037867">
    <property type="protein sequence ID" value="QBM26633.1"/>
    <property type="molecule type" value="Genomic_DNA"/>
</dbReference>
<dbReference type="GO" id="GO:0003735">
    <property type="term" value="F:structural constituent of ribosome"/>
    <property type="evidence" value="ECO:0007669"/>
    <property type="project" value="InterPro"/>
</dbReference>
<dbReference type="InterPro" id="IPR003256">
    <property type="entry name" value="Ribosomal_uL24"/>
</dbReference>
<evidence type="ECO:0000313" key="12">
    <source>
        <dbReference type="Proteomes" id="UP000293912"/>
    </source>
</evidence>
<organism evidence="11 12">
    <name type="scientific">Hydrogenophaga pseudoflava</name>
    <name type="common">Pseudomonas carboxydoflava</name>
    <dbReference type="NCBI Taxonomy" id="47421"/>
    <lineage>
        <taxon>Bacteria</taxon>
        <taxon>Pseudomonadati</taxon>
        <taxon>Pseudomonadota</taxon>
        <taxon>Betaproteobacteria</taxon>
        <taxon>Burkholderiales</taxon>
        <taxon>Comamonadaceae</taxon>
        <taxon>Hydrogenophaga</taxon>
    </lineage>
</organism>
<feature type="domain" description="KOW" evidence="10">
    <location>
        <begin position="3"/>
        <end position="30"/>
    </location>
</feature>
<dbReference type="CDD" id="cd06089">
    <property type="entry name" value="KOW_RPL26"/>
    <property type="match status" value="1"/>
</dbReference>
<evidence type="ECO:0000256" key="4">
    <source>
        <dbReference type="ARBA" id="ARBA00022980"/>
    </source>
</evidence>
<name>A0A4V1AB40_HYDPS</name>
<dbReference type="InterPro" id="IPR005825">
    <property type="entry name" value="Ribosomal_uL24_CS"/>
</dbReference>
<dbReference type="GO" id="GO:0006412">
    <property type="term" value="P:translation"/>
    <property type="evidence" value="ECO:0007669"/>
    <property type="project" value="UniProtKB-UniRule"/>
</dbReference>
<comment type="function">
    <text evidence="8">One of two assembly initiator proteins, it binds directly to the 5'-end of the 23S rRNA, where it nucleates assembly of the 50S subunit.</text>
</comment>
<dbReference type="InterPro" id="IPR041988">
    <property type="entry name" value="Ribosomal_uL24_KOW"/>
</dbReference>
<evidence type="ECO:0000256" key="8">
    <source>
        <dbReference type="HAMAP-Rule" id="MF_01326"/>
    </source>
</evidence>
<evidence type="ECO:0000256" key="3">
    <source>
        <dbReference type="ARBA" id="ARBA00022884"/>
    </source>
</evidence>
<dbReference type="PANTHER" id="PTHR12903">
    <property type="entry name" value="MITOCHONDRIAL RIBOSOMAL PROTEIN L24"/>
    <property type="match status" value="1"/>
</dbReference>
<dbReference type="AlphaFoldDB" id="A0A4V1AB40"/>
<comment type="subunit">
    <text evidence="8">Part of the 50S ribosomal subunit.</text>
</comment>
<evidence type="ECO:0000256" key="2">
    <source>
        <dbReference type="ARBA" id="ARBA00022730"/>
    </source>
</evidence>
<dbReference type="Proteomes" id="UP000293912">
    <property type="component" value="Chromosome"/>
</dbReference>
<dbReference type="SMART" id="SM00739">
    <property type="entry name" value="KOW"/>
    <property type="match status" value="1"/>
</dbReference>
<dbReference type="Gene3D" id="2.30.30.30">
    <property type="match status" value="1"/>
</dbReference>
<evidence type="ECO:0000256" key="7">
    <source>
        <dbReference type="ARBA" id="ARBA00058688"/>
    </source>
</evidence>
<keyword evidence="2 8" id="KW-0699">rRNA-binding</keyword>
<dbReference type="HAMAP" id="MF_01326_B">
    <property type="entry name" value="Ribosomal_uL24_B"/>
    <property type="match status" value="1"/>
</dbReference>
<dbReference type="InterPro" id="IPR057264">
    <property type="entry name" value="Ribosomal_uL24_C"/>
</dbReference>
<dbReference type="FunFam" id="2.30.30.30:FF:000004">
    <property type="entry name" value="50S ribosomal protein L24"/>
    <property type="match status" value="1"/>
</dbReference>
<comment type="function">
    <text evidence="7 8">One of the proteins that surrounds the polypeptide exit tunnel on the outside of the subunit.</text>
</comment>
<gene>
    <name evidence="8 11" type="primary">rplX</name>
    <name evidence="11" type="ORF">HPF_02995</name>
</gene>
<dbReference type="NCBIfam" id="TIGR01079">
    <property type="entry name" value="rplX_bact"/>
    <property type="match status" value="1"/>
</dbReference>
<dbReference type="InterPro" id="IPR014722">
    <property type="entry name" value="Rib_uL2_dom2"/>
</dbReference>
<dbReference type="RefSeq" id="WP_066157232.1">
    <property type="nucleotide sequence ID" value="NZ_CP037867.1"/>
</dbReference>
<protein>
    <recommendedName>
        <fullName evidence="6 8">Large ribosomal subunit protein uL24</fullName>
    </recommendedName>
</protein>
<dbReference type="InterPro" id="IPR008991">
    <property type="entry name" value="Translation_prot_SH3-like_sf"/>
</dbReference>
<dbReference type="GO" id="GO:0005840">
    <property type="term" value="C:ribosome"/>
    <property type="evidence" value="ECO:0007669"/>
    <property type="project" value="UniProtKB-KW"/>
</dbReference>
<dbReference type="InterPro" id="IPR005824">
    <property type="entry name" value="KOW"/>
</dbReference>
<keyword evidence="12" id="KW-1185">Reference proteome</keyword>
<accession>A0A4V1AB40</accession>
<sequence length="106" mass="11393">MNKIRKGDEVIVIAGRDKGKRGKVLERASDDRVVVEGVNIVKKHAKPNPMKGVTGGIVEKTMSIHQSNVAIFNGATGKADRVGIKQLADGNKVRVYKSSGEEIKVA</sequence>
<dbReference type="Pfam" id="PF17136">
    <property type="entry name" value="ribosomal_L24"/>
    <property type="match status" value="1"/>
</dbReference>
<reference evidence="11 12" key="1">
    <citation type="submission" date="2019-03" db="EMBL/GenBank/DDBJ databases">
        <authorList>
            <person name="Sebastian G."/>
            <person name="Baumann P."/>
            <person name="Ruckert C."/>
            <person name="Kalinowski J."/>
            <person name="Nebel B."/>
            <person name="Takors R."/>
            <person name="Blombach B."/>
        </authorList>
    </citation>
    <scope>NUCLEOTIDE SEQUENCE [LARGE SCALE GENOMIC DNA]</scope>
    <source>
        <strain evidence="11 12">DSM 1084</strain>
    </source>
</reference>
<dbReference type="GO" id="GO:1990904">
    <property type="term" value="C:ribonucleoprotein complex"/>
    <property type="evidence" value="ECO:0007669"/>
    <property type="project" value="UniProtKB-KW"/>
</dbReference>
<evidence type="ECO:0000313" key="11">
    <source>
        <dbReference type="EMBL" id="QBM26633.1"/>
    </source>
</evidence>
<dbReference type="GO" id="GO:0019843">
    <property type="term" value="F:rRNA binding"/>
    <property type="evidence" value="ECO:0007669"/>
    <property type="project" value="UniProtKB-UniRule"/>
</dbReference>
<proteinExistence type="inferred from homology"/>
<evidence type="ECO:0000259" key="10">
    <source>
        <dbReference type="SMART" id="SM00739"/>
    </source>
</evidence>
<evidence type="ECO:0000256" key="6">
    <source>
        <dbReference type="ARBA" id="ARBA00035206"/>
    </source>
</evidence>
<keyword evidence="5 8" id="KW-0687">Ribonucleoprotein</keyword>
<comment type="similarity">
    <text evidence="1 8 9">Belongs to the universal ribosomal protein uL24 family.</text>
</comment>
<dbReference type="KEGG" id="hpse:HPF_02995"/>
<dbReference type="PROSITE" id="PS01108">
    <property type="entry name" value="RIBOSOMAL_L24"/>
    <property type="match status" value="1"/>
</dbReference>
<evidence type="ECO:0000256" key="9">
    <source>
        <dbReference type="RuleBase" id="RU003477"/>
    </source>
</evidence>
<keyword evidence="3 8" id="KW-0694">RNA-binding</keyword>
<evidence type="ECO:0000256" key="1">
    <source>
        <dbReference type="ARBA" id="ARBA00010618"/>
    </source>
</evidence>